<evidence type="ECO:0000313" key="1">
    <source>
        <dbReference type="EMBL" id="GAN33444.1"/>
    </source>
</evidence>
<keyword evidence="2" id="KW-1185">Reference proteome</keyword>
<protein>
    <submittedName>
        <fullName evidence="1">Uncharacterized protein</fullName>
    </submittedName>
</protein>
<accession>A0ABQ0JXH8</accession>
<name>A0ABQ0JXH8_9BACT</name>
<dbReference type="EMBL" id="BAFN01000001">
    <property type="protein sequence ID" value="GAN33444.1"/>
    <property type="molecule type" value="Genomic_DNA"/>
</dbReference>
<sequence>MQKVNPWGNHVEAHLYFFCIWALVSTSSQKGMITVIPPPPYHTG</sequence>
<organism evidence="1 2">
    <name type="scientific">Candidatus Brocadia sinica JPN1</name>
    <dbReference type="NCBI Taxonomy" id="1197129"/>
    <lineage>
        <taxon>Bacteria</taxon>
        <taxon>Pseudomonadati</taxon>
        <taxon>Planctomycetota</taxon>
        <taxon>Candidatus Brocadiia</taxon>
        <taxon>Candidatus Brocadiales</taxon>
        <taxon>Candidatus Brocadiaceae</taxon>
        <taxon>Candidatus Brocadia</taxon>
    </lineage>
</organism>
<reference evidence="2" key="1">
    <citation type="journal article" date="2015" name="Genome Announc.">
        <title>Draft Genome Sequence of an Anaerobic Ammonium-Oxidizing Bacterium, "Candidatus Brocadia sinica".</title>
        <authorList>
            <person name="Oshiki M."/>
            <person name="Shinyako-Hata K."/>
            <person name="Satoh H."/>
            <person name="Okabe S."/>
        </authorList>
    </citation>
    <scope>NUCLEOTIDE SEQUENCE [LARGE SCALE GENOMIC DNA]</scope>
    <source>
        <strain evidence="2">JPN1</strain>
    </source>
</reference>
<comment type="caution">
    <text evidence="1">The sequence shown here is derived from an EMBL/GenBank/DDBJ whole genome shotgun (WGS) entry which is preliminary data.</text>
</comment>
<proteinExistence type="predicted"/>
<evidence type="ECO:0000313" key="2">
    <source>
        <dbReference type="Proteomes" id="UP000032309"/>
    </source>
</evidence>
<gene>
    <name evidence="1" type="ORF">BROSI_A1966</name>
</gene>
<dbReference type="Proteomes" id="UP000032309">
    <property type="component" value="Unassembled WGS sequence"/>
</dbReference>